<gene>
    <name evidence="1" type="ORF">PS938_04539</name>
</gene>
<organism evidence="1 2">
    <name type="scientific">Pseudomonas fluorescens</name>
    <dbReference type="NCBI Taxonomy" id="294"/>
    <lineage>
        <taxon>Bacteria</taxon>
        <taxon>Pseudomonadati</taxon>
        <taxon>Pseudomonadota</taxon>
        <taxon>Gammaproteobacteria</taxon>
        <taxon>Pseudomonadales</taxon>
        <taxon>Pseudomonadaceae</taxon>
        <taxon>Pseudomonas</taxon>
    </lineage>
</organism>
<proteinExistence type="predicted"/>
<reference evidence="1 2" key="1">
    <citation type="submission" date="2019-09" db="EMBL/GenBank/DDBJ databases">
        <authorList>
            <person name="Chandra G."/>
            <person name="Truman W A."/>
        </authorList>
    </citation>
    <scope>NUCLEOTIDE SEQUENCE [LARGE SCALE GENOMIC DNA]</scope>
    <source>
        <strain evidence="1">PS938</strain>
    </source>
</reference>
<dbReference type="AlphaFoldDB" id="A0A5E7V9M5"/>
<sequence>MFLTFDHAELPVGALLKGSRTWRYVEYLASFPYFHVSTLDLSEDGARPTALLIHAVEDLLDLADAESQGWKIQQVQLVSPGRMNGTSDWRMEELRAIEGIELAHGSSYAYVLTSGATYFDHEESKAHPRERWRSVYKSIVGD</sequence>
<accession>A0A5E7V9M5</accession>
<evidence type="ECO:0000313" key="1">
    <source>
        <dbReference type="EMBL" id="VVQ18238.1"/>
    </source>
</evidence>
<protein>
    <submittedName>
        <fullName evidence="1">Uncharacterized protein</fullName>
    </submittedName>
</protein>
<name>A0A5E7V9M5_PSEFL</name>
<evidence type="ECO:0000313" key="2">
    <source>
        <dbReference type="Proteomes" id="UP000327191"/>
    </source>
</evidence>
<dbReference type="Proteomes" id="UP000327191">
    <property type="component" value="Unassembled WGS sequence"/>
</dbReference>
<dbReference type="EMBL" id="CABVJE010000022">
    <property type="protein sequence ID" value="VVQ18238.1"/>
    <property type="molecule type" value="Genomic_DNA"/>
</dbReference>